<feature type="active site" evidence="3">
    <location>
        <position position="259"/>
    </location>
</feature>
<dbReference type="AlphaFoldDB" id="A0A1R2C9R6"/>
<evidence type="ECO:0000256" key="3">
    <source>
        <dbReference type="PROSITE-ProRule" id="PRU10007"/>
    </source>
</evidence>
<evidence type="ECO:0000256" key="1">
    <source>
        <dbReference type="ARBA" id="ARBA00009986"/>
    </source>
</evidence>
<proteinExistence type="inferred from homology"/>
<gene>
    <name evidence="6" type="ORF">SteCoe_12870</name>
</gene>
<evidence type="ECO:0000313" key="6">
    <source>
        <dbReference type="EMBL" id="OMJ85743.1"/>
    </source>
</evidence>
<dbReference type="OrthoDB" id="423271at2759"/>
<dbReference type="InterPro" id="IPR016163">
    <property type="entry name" value="Ald_DH_C"/>
</dbReference>
<dbReference type="InterPro" id="IPR015590">
    <property type="entry name" value="Aldehyde_DH_dom"/>
</dbReference>
<dbReference type="Gene3D" id="3.40.309.10">
    <property type="entry name" value="Aldehyde Dehydrogenase, Chain A, domain 2"/>
    <property type="match status" value="1"/>
</dbReference>
<comment type="caution">
    <text evidence="6">The sequence shown here is derived from an EMBL/GenBank/DDBJ whole genome shotgun (WGS) entry which is preliminary data.</text>
</comment>
<evidence type="ECO:0000256" key="2">
    <source>
        <dbReference type="ARBA" id="ARBA00023002"/>
    </source>
</evidence>
<dbReference type="PANTHER" id="PTHR11699">
    <property type="entry name" value="ALDEHYDE DEHYDROGENASE-RELATED"/>
    <property type="match status" value="1"/>
</dbReference>
<organism evidence="6 7">
    <name type="scientific">Stentor coeruleus</name>
    <dbReference type="NCBI Taxonomy" id="5963"/>
    <lineage>
        <taxon>Eukaryota</taxon>
        <taxon>Sar</taxon>
        <taxon>Alveolata</taxon>
        <taxon>Ciliophora</taxon>
        <taxon>Postciliodesmatophora</taxon>
        <taxon>Heterotrichea</taxon>
        <taxon>Heterotrichida</taxon>
        <taxon>Stentoridae</taxon>
        <taxon>Stentor</taxon>
    </lineage>
</organism>
<keyword evidence="2 4" id="KW-0560">Oxidoreductase</keyword>
<dbReference type="GO" id="GO:0016620">
    <property type="term" value="F:oxidoreductase activity, acting on the aldehyde or oxo group of donors, NAD or NADP as acceptor"/>
    <property type="evidence" value="ECO:0007669"/>
    <property type="project" value="InterPro"/>
</dbReference>
<dbReference type="InterPro" id="IPR016162">
    <property type="entry name" value="Ald_DH_N"/>
</dbReference>
<dbReference type="Gene3D" id="3.40.605.10">
    <property type="entry name" value="Aldehyde Dehydrogenase, Chain A, domain 1"/>
    <property type="match status" value="1"/>
</dbReference>
<dbReference type="EMBL" id="MPUH01000227">
    <property type="protein sequence ID" value="OMJ85743.1"/>
    <property type="molecule type" value="Genomic_DNA"/>
</dbReference>
<keyword evidence="7" id="KW-1185">Reference proteome</keyword>
<dbReference type="SUPFAM" id="SSF53720">
    <property type="entry name" value="ALDH-like"/>
    <property type="match status" value="1"/>
</dbReference>
<evidence type="ECO:0000256" key="4">
    <source>
        <dbReference type="RuleBase" id="RU003345"/>
    </source>
</evidence>
<reference evidence="6 7" key="1">
    <citation type="submission" date="2016-11" db="EMBL/GenBank/DDBJ databases">
        <title>The macronuclear genome of Stentor coeruleus: a giant cell with tiny introns.</title>
        <authorList>
            <person name="Slabodnick M."/>
            <person name="Ruby J.G."/>
            <person name="Reiff S.B."/>
            <person name="Swart E.C."/>
            <person name="Gosai S."/>
            <person name="Prabakaran S."/>
            <person name="Witkowska E."/>
            <person name="Larue G.E."/>
            <person name="Fisher S."/>
            <person name="Freeman R.M."/>
            <person name="Gunawardena J."/>
            <person name="Chu W."/>
            <person name="Stover N.A."/>
            <person name="Gregory B.D."/>
            <person name="Nowacki M."/>
            <person name="Derisi J."/>
            <person name="Roy S.W."/>
            <person name="Marshall W.F."/>
            <person name="Sood P."/>
        </authorList>
    </citation>
    <scope>NUCLEOTIDE SEQUENCE [LARGE SCALE GENOMIC DNA]</scope>
    <source>
        <strain evidence="6">WM001</strain>
    </source>
</reference>
<feature type="domain" description="Aldehyde dehydrogenase" evidence="5">
    <location>
        <begin position="21"/>
        <end position="482"/>
    </location>
</feature>
<dbReference type="FunFam" id="3.40.605.10:FF:000050">
    <property type="entry name" value="Aldehyde dehydrogenase, mitochondrial"/>
    <property type="match status" value="1"/>
</dbReference>
<name>A0A1R2C9R6_9CILI</name>
<dbReference type="FunFam" id="3.40.309.10:FF:000001">
    <property type="entry name" value="Mitochondrial aldehyde dehydrogenase 2"/>
    <property type="match status" value="1"/>
</dbReference>
<evidence type="ECO:0000313" key="7">
    <source>
        <dbReference type="Proteomes" id="UP000187209"/>
    </source>
</evidence>
<dbReference type="InterPro" id="IPR029510">
    <property type="entry name" value="Ald_DH_CS_GLU"/>
</dbReference>
<comment type="similarity">
    <text evidence="1 4">Belongs to the aldehyde dehydrogenase family.</text>
</comment>
<sequence length="492" mass="53399">MLARRFFSIKLETKILINNKWVDSLSGKTFPTINPATEEVIAHVQKGSAEDVDLAVNAARAAFDFGPWRRFTASQRAGCIRRLADLIEENKSELAYIETINNGKPISDSLNFDLPMTLDTYRYYAGYTDKVFGKTIPMSGPFFTYTKLEPVGVVGQIIPWNVPLIMQAWKLAPAMAAGCTVVLKPAEQTPLSALKVGELIIQAGFPPGVINIVPGFGDTGAALATHKKVDKIAFTGSTEVGLEIVKNAGVNGLRRVSLELGGKSPNIIFDDADLDLAISQAHIGVFLNQGQVCFSGSRVFVQAGIYDEFVSRSASLIKCRKLGDPLDPTTQHGSQISKVQLEKILYYIETGKSQGAKLIAGGKRLGLKGCFVEPTIFADVTDDMTIAKEEIFGPVMSILKFHTIDEVIQRANNTNYGLGAGVVTRDIEKAFKVTNALRAGTVFVNCYSVITEGAPFGGFKQSGNDKEMGTEGFMSYIEKKTVVIKTSEDTLP</sequence>
<dbReference type="Proteomes" id="UP000187209">
    <property type="component" value="Unassembled WGS sequence"/>
</dbReference>
<accession>A0A1R2C9R6</accession>
<dbReference type="Pfam" id="PF00171">
    <property type="entry name" value="Aldedh"/>
    <property type="match status" value="1"/>
</dbReference>
<dbReference type="PROSITE" id="PS00687">
    <property type="entry name" value="ALDEHYDE_DEHYDR_GLU"/>
    <property type="match status" value="1"/>
</dbReference>
<dbReference type="InterPro" id="IPR016161">
    <property type="entry name" value="Ald_DH/histidinol_DH"/>
</dbReference>
<evidence type="ECO:0000259" key="5">
    <source>
        <dbReference type="Pfam" id="PF00171"/>
    </source>
</evidence>
<protein>
    <recommendedName>
        <fullName evidence="5">Aldehyde dehydrogenase domain-containing protein</fullName>
    </recommendedName>
</protein>